<dbReference type="SUPFAM" id="SSF81452">
    <property type="entry name" value="Cytochrome c oxidase subunit III-like"/>
    <property type="match status" value="1"/>
</dbReference>
<feature type="transmembrane region" description="Helical" evidence="7">
    <location>
        <begin position="153"/>
        <end position="171"/>
    </location>
</feature>
<feature type="domain" description="Heme-copper oxidase subunit III family profile" evidence="8">
    <location>
        <begin position="1"/>
        <end position="173"/>
    </location>
</feature>
<dbReference type="InterPro" id="IPR000298">
    <property type="entry name" value="Cyt_c_oxidase-like_su3"/>
</dbReference>
<keyword evidence="4 7" id="KW-1133">Transmembrane helix</keyword>
<dbReference type="AlphaFoldDB" id="A0A4P6L6T4"/>
<dbReference type="KEGG" id="plue:EWM63_21900"/>
<feature type="transmembrane region" description="Helical" evidence="7">
    <location>
        <begin position="38"/>
        <end position="60"/>
    </location>
</feature>
<dbReference type="PANTHER" id="PTHR11403:SF10">
    <property type="entry name" value="CYTOCHROME C OXIDASE"/>
    <property type="match status" value="1"/>
</dbReference>
<accession>A0A4P6L6T4</accession>
<comment type="similarity">
    <text evidence="2 6">Belongs to the cytochrome c oxidase subunit 3 family.</text>
</comment>
<dbReference type="PROSITE" id="PS50253">
    <property type="entry name" value="COX3"/>
    <property type="match status" value="1"/>
</dbReference>
<evidence type="ECO:0000313" key="9">
    <source>
        <dbReference type="EMBL" id="QBE67431.1"/>
    </source>
</evidence>
<feature type="transmembrane region" description="Helical" evidence="7">
    <location>
        <begin position="108"/>
        <end position="132"/>
    </location>
</feature>
<dbReference type="PANTHER" id="PTHR11403">
    <property type="entry name" value="CYTOCHROME C OXIDASE SUBUNIT III"/>
    <property type="match status" value="1"/>
</dbReference>
<evidence type="ECO:0000256" key="3">
    <source>
        <dbReference type="ARBA" id="ARBA00022692"/>
    </source>
</evidence>
<dbReference type="Gene3D" id="1.20.120.80">
    <property type="entry name" value="Cytochrome c oxidase, subunit III, four-helix bundle"/>
    <property type="match status" value="1"/>
</dbReference>
<dbReference type="Proteomes" id="UP000290637">
    <property type="component" value="Chromosome"/>
</dbReference>
<evidence type="ECO:0000256" key="1">
    <source>
        <dbReference type="ARBA" id="ARBA00004141"/>
    </source>
</evidence>
<keyword evidence="10" id="KW-1185">Reference proteome</keyword>
<keyword evidence="5 7" id="KW-0472">Membrane</keyword>
<dbReference type="GO" id="GO:0004129">
    <property type="term" value="F:cytochrome-c oxidase activity"/>
    <property type="evidence" value="ECO:0007669"/>
    <property type="project" value="InterPro"/>
</dbReference>
<dbReference type="InterPro" id="IPR013833">
    <property type="entry name" value="Cyt_c_oxidase_su3_a-hlx"/>
</dbReference>
<reference evidence="9 10" key="1">
    <citation type="submission" date="2019-02" db="EMBL/GenBank/DDBJ databases">
        <title>Draft Genome Sequences of Six Type Strains of the Genus Massilia.</title>
        <authorList>
            <person name="Miess H."/>
            <person name="Frediansyhah A."/>
            <person name="Gross H."/>
        </authorList>
    </citation>
    <scope>NUCLEOTIDE SEQUENCE [LARGE SCALE GENOMIC DNA]</scope>
    <source>
        <strain evidence="9 10">DSM 17473</strain>
    </source>
</reference>
<evidence type="ECO:0000256" key="7">
    <source>
        <dbReference type="SAM" id="Phobius"/>
    </source>
</evidence>
<evidence type="ECO:0000256" key="6">
    <source>
        <dbReference type="RuleBase" id="RU003376"/>
    </source>
</evidence>
<dbReference type="OrthoDB" id="9808200at2"/>
<dbReference type="InterPro" id="IPR024791">
    <property type="entry name" value="Cyt_c/ubiquinol_Oxase_su3"/>
</dbReference>
<dbReference type="GO" id="GO:0019646">
    <property type="term" value="P:aerobic electron transport chain"/>
    <property type="evidence" value="ECO:0007669"/>
    <property type="project" value="InterPro"/>
</dbReference>
<protein>
    <submittedName>
        <fullName evidence="9">Bb3-type cytochrome oxidase subunit III</fullName>
    </submittedName>
</protein>
<comment type="subcellular location">
    <subcellularLocation>
        <location evidence="6">Cell membrane</location>
        <topology evidence="6">Multi-pass membrane protein</topology>
    </subcellularLocation>
    <subcellularLocation>
        <location evidence="1">Membrane</location>
        <topology evidence="1">Multi-pass membrane protein</topology>
    </subcellularLocation>
</comment>
<name>A0A4P6L6T4_9BURK</name>
<feature type="transmembrane region" description="Helical" evidence="7">
    <location>
        <begin position="72"/>
        <end position="96"/>
    </location>
</feature>
<keyword evidence="3 6" id="KW-0812">Transmembrane</keyword>
<dbReference type="GO" id="GO:0005886">
    <property type="term" value="C:plasma membrane"/>
    <property type="evidence" value="ECO:0007669"/>
    <property type="project" value="UniProtKB-SubCell"/>
</dbReference>
<evidence type="ECO:0000256" key="5">
    <source>
        <dbReference type="ARBA" id="ARBA00023136"/>
    </source>
</evidence>
<dbReference type="EMBL" id="CP035913">
    <property type="protein sequence ID" value="QBE67431.1"/>
    <property type="molecule type" value="Genomic_DNA"/>
</dbReference>
<sequence length="188" mass="20470">MGLWTFIGVVCMLFALFGAAYLMRIGYEDWRLLPPVPWQLWLSTALLGAADAALLFGARAAQRRCPRRARRLGVLGWGLSATFVASQSWAWAAMAAQRVDITAGPAAGFFYMLTGLHAVHVMGGMVAAAWVLARARQGDDVRLGQALSLCARYWHALLVLWCAVFGLLFGMTPELVRDVCAAVGITVR</sequence>
<proteinExistence type="inferred from homology"/>
<evidence type="ECO:0000256" key="4">
    <source>
        <dbReference type="ARBA" id="ARBA00022989"/>
    </source>
</evidence>
<evidence type="ECO:0000313" key="10">
    <source>
        <dbReference type="Proteomes" id="UP000290637"/>
    </source>
</evidence>
<evidence type="ECO:0000259" key="8">
    <source>
        <dbReference type="PROSITE" id="PS50253"/>
    </source>
</evidence>
<dbReference type="InterPro" id="IPR035973">
    <property type="entry name" value="Cyt_c_oxidase_su3-like_sf"/>
</dbReference>
<organism evidence="9 10">
    <name type="scientific">Pseudoduganella lutea</name>
    <dbReference type="NCBI Taxonomy" id="321985"/>
    <lineage>
        <taxon>Bacteria</taxon>
        <taxon>Pseudomonadati</taxon>
        <taxon>Pseudomonadota</taxon>
        <taxon>Betaproteobacteria</taxon>
        <taxon>Burkholderiales</taxon>
        <taxon>Oxalobacteraceae</taxon>
        <taxon>Telluria group</taxon>
        <taxon>Pseudoduganella</taxon>
    </lineage>
</organism>
<evidence type="ECO:0000256" key="2">
    <source>
        <dbReference type="ARBA" id="ARBA00010581"/>
    </source>
</evidence>
<gene>
    <name evidence="9" type="ORF">EWM63_21900</name>
</gene>